<keyword evidence="3" id="KW-1185">Reference proteome</keyword>
<protein>
    <recommendedName>
        <fullName evidence="4">DUF4270 family protein</fullName>
    </recommendedName>
</protein>
<dbReference type="RefSeq" id="WP_110833785.1">
    <property type="nucleotide sequence ID" value="NZ_QKLU01000007.1"/>
</dbReference>
<dbReference type="PROSITE" id="PS51257">
    <property type="entry name" value="PROKAR_LIPOPROTEIN"/>
    <property type="match status" value="1"/>
</dbReference>
<evidence type="ECO:0000313" key="2">
    <source>
        <dbReference type="EMBL" id="PYF71650.1"/>
    </source>
</evidence>
<evidence type="ECO:0000313" key="3">
    <source>
        <dbReference type="Proteomes" id="UP000248198"/>
    </source>
</evidence>
<keyword evidence="1" id="KW-0732">Signal</keyword>
<dbReference type="AlphaFoldDB" id="A0A318UDV9"/>
<feature type="chain" id="PRO_5016287446" description="DUF4270 family protein" evidence="1">
    <location>
        <begin position="20"/>
        <end position="402"/>
    </location>
</feature>
<dbReference type="EMBL" id="QKLU01000007">
    <property type="protein sequence ID" value="PYF71650.1"/>
    <property type="molecule type" value="Genomic_DNA"/>
</dbReference>
<evidence type="ECO:0008006" key="4">
    <source>
        <dbReference type="Google" id="ProtNLM"/>
    </source>
</evidence>
<proteinExistence type="predicted"/>
<organism evidence="2 3">
    <name type="scientific">Pedobacter nutrimenti</name>
    <dbReference type="NCBI Taxonomy" id="1241337"/>
    <lineage>
        <taxon>Bacteria</taxon>
        <taxon>Pseudomonadati</taxon>
        <taxon>Bacteroidota</taxon>
        <taxon>Sphingobacteriia</taxon>
        <taxon>Sphingobacteriales</taxon>
        <taxon>Sphingobacteriaceae</taxon>
        <taxon>Pedobacter</taxon>
    </lineage>
</organism>
<accession>A0A318UDV9</accession>
<evidence type="ECO:0000256" key="1">
    <source>
        <dbReference type="SAM" id="SignalP"/>
    </source>
</evidence>
<reference evidence="2 3" key="1">
    <citation type="submission" date="2018-06" db="EMBL/GenBank/DDBJ databases">
        <title>Genomic Encyclopedia of Archaeal and Bacterial Type Strains, Phase II (KMG-II): from individual species to whole genera.</title>
        <authorList>
            <person name="Goeker M."/>
        </authorList>
    </citation>
    <scope>NUCLEOTIDE SEQUENCE [LARGE SCALE GENOMIC DNA]</scope>
    <source>
        <strain evidence="2 3">DSM 27372</strain>
    </source>
</reference>
<comment type="caution">
    <text evidence="2">The sequence shown here is derived from an EMBL/GenBank/DDBJ whole genome shotgun (WGS) entry which is preliminary data.</text>
</comment>
<gene>
    <name evidence="2" type="ORF">B0O44_107267</name>
</gene>
<name>A0A318UDV9_9SPHI</name>
<dbReference type="Proteomes" id="UP000248198">
    <property type="component" value="Unassembled WGS sequence"/>
</dbReference>
<sequence>MKRSLYILCVAVLALAACRKVDYTTIDQPAYLRVFNDLNYSQTMENMNSLYPSLCMIIDPVLDADGIPTGGKVVGDFLDKREAYAPPYPSHVGNSTSVQNPEYPGKENVLVGPILNGFDLSSWAQVPSGKLRIMFLYRPHTSTPFFELETKLKKNVLIDTTINLSAKEVYTLHVLQKDFKTKRNGLLLREESFHKLPLSDSLAYINFYNYSANGFFQADISQKPQEIPGTDRLGLFITGVKDSMNVFLSLFERQTGNVLSPVVKNYNSKYLGTVVRNNETNKVNPYYSFPLWADPKSDGIRTDIWQNLEFLGLGLDIANRPNIKSPGNYACVYFLLNGKSLPPAPLASFIGLNGIPRPNLLVSLHSGLNNPQTFATVSTLEIINSNVYLTTVQRKYPTPIYK</sequence>
<dbReference type="OrthoDB" id="616292at2"/>
<feature type="signal peptide" evidence="1">
    <location>
        <begin position="1"/>
        <end position="19"/>
    </location>
</feature>